<dbReference type="InterPro" id="IPR013766">
    <property type="entry name" value="Thioredoxin_domain"/>
</dbReference>
<keyword evidence="7" id="KW-0676">Redox-active center</keyword>
<dbReference type="CDD" id="cd02970">
    <property type="entry name" value="PRX_like2"/>
    <property type="match status" value="1"/>
</dbReference>
<feature type="region of interest" description="Disordered" evidence="12">
    <location>
        <begin position="186"/>
        <end position="252"/>
    </location>
</feature>
<evidence type="ECO:0000256" key="5">
    <source>
        <dbReference type="ARBA" id="ARBA00023002"/>
    </source>
</evidence>
<dbReference type="InterPro" id="IPR050924">
    <property type="entry name" value="Peroxiredoxin_BCP/PrxQ"/>
</dbReference>
<keyword evidence="15" id="KW-1185">Reference proteome</keyword>
<evidence type="ECO:0000259" key="13">
    <source>
        <dbReference type="PROSITE" id="PS51352"/>
    </source>
</evidence>
<dbReference type="PANTHER" id="PTHR42801:SF7">
    <property type="entry name" value="SLL1159 PROTEIN"/>
    <property type="match status" value="1"/>
</dbReference>
<proteinExistence type="inferred from homology"/>
<evidence type="ECO:0000256" key="7">
    <source>
        <dbReference type="ARBA" id="ARBA00023284"/>
    </source>
</evidence>
<keyword evidence="5" id="KW-0560">Oxidoreductase</keyword>
<dbReference type="SUPFAM" id="SSF52833">
    <property type="entry name" value="Thioredoxin-like"/>
    <property type="match status" value="1"/>
</dbReference>
<gene>
    <name evidence="14" type="ORF">ACIA8P_03940</name>
</gene>
<evidence type="ECO:0000256" key="3">
    <source>
        <dbReference type="ARBA" id="ARBA00022559"/>
    </source>
</evidence>
<dbReference type="Gene3D" id="3.40.30.10">
    <property type="entry name" value="Glutaredoxin"/>
    <property type="match status" value="1"/>
</dbReference>
<evidence type="ECO:0000256" key="12">
    <source>
        <dbReference type="SAM" id="MobiDB-lite"/>
    </source>
</evidence>
<dbReference type="Pfam" id="PF00578">
    <property type="entry name" value="AhpC-TSA"/>
    <property type="match status" value="1"/>
</dbReference>
<keyword evidence="6" id="KW-1015">Disulfide bond</keyword>
<evidence type="ECO:0000256" key="2">
    <source>
        <dbReference type="ARBA" id="ARBA00013017"/>
    </source>
</evidence>
<evidence type="ECO:0000256" key="10">
    <source>
        <dbReference type="ARBA" id="ARBA00041373"/>
    </source>
</evidence>
<comment type="function">
    <text evidence="1">Thiol-specific peroxidase that catalyzes the reduction of hydrogen peroxide and organic hydroperoxides to water and alcohols, respectively. Plays a role in cell protection against oxidative stress by detoxifying peroxides and as sensor of hydrogen peroxide-mediated signaling events.</text>
</comment>
<evidence type="ECO:0000313" key="14">
    <source>
        <dbReference type="EMBL" id="MFI5673808.1"/>
    </source>
</evidence>
<protein>
    <recommendedName>
        <fullName evidence="2">thioredoxin-dependent peroxiredoxin</fullName>
        <ecNumber evidence="2">1.11.1.24</ecNumber>
    </recommendedName>
    <alternativeName>
        <fullName evidence="10">Bacterioferritin comigratory protein</fullName>
    </alternativeName>
    <alternativeName>
        <fullName evidence="8">Thioredoxin peroxidase</fullName>
    </alternativeName>
</protein>
<evidence type="ECO:0000256" key="8">
    <source>
        <dbReference type="ARBA" id="ARBA00032824"/>
    </source>
</evidence>
<evidence type="ECO:0000313" key="15">
    <source>
        <dbReference type="Proteomes" id="UP001612415"/>
    </source>
</evidence>
<evidence type="ECO:0000256" key="11">
    <source>
        <dbReference type="ARBA" id="ARBA00049091"/>
    </source>
</evidence>
<evidence type="ECO:0000256" key="6">
    <source>
        <dbReference type="ARBA" id="ARBA00023157"/>
    </source>
</evidence>
<dbReference type="RefSeq" id="WP_398654818.1">
    <property type="nucleotide sequence ID" value="NZ_JBITDC010000002.1"/>
</dbReference>
<organism evidence="14 15">
    <name type="scientific">Streptomyces cellulosae</name>
    <dbReference type="NCBI Taxonomy" id="1968"/>
    <lineage>
        <taxon>Bacteria</taxon>
        <taxon>Bacillati</taxon>
        <taxon>Actinomycetota</taxon>
        <taxon>Actinomycetes</taxon>
        <taxon>Kitasatosporales</taxon>
        <taxon>Streptomycetaceae</taxon>
        <taxon>Streptomyces</taxon>
    </lineage>
</organism>
<dbReference type="PROSITE" id="PS51352">
    <property type="entry name" value="THIOREDOXIN_2"/>
    <property type="match status" value="1"/>
</dbReference>
<keyword evidence="3" id="KW-0575">Peroxidase</keyword>
<feature type="compositionally biased region" description="Low complexity" evidence="12">
    <location>
        <begin position="189"/>
        <end position="199"/>
    </location>
</feature>
<dbReference type="PANTHER" id="PTHR42801">
    <property type="entry name" value="THIOREDOXIN-DEPENDENT PEROXIDE REDUCTASE"/>
    <property type="match status" value="1"/>
</dbReference>
<feature type="domain" description="Thioredoxin" evidence="13">
    <location>
        <begin position="43"/>
        <end position="214"/>
    </location>
</feature>
<evidence type="ECO:0000256" key="4">
    <source>
        <dbReference type="ARBA" id="ARBA00022862"/>
    </source>
</evidence>
<dbReference type="Proteomes" id="UP001612415">
    <property type="component" value="Unassembled WGS sequence"/>
</dbReference>
<comment type="catalytic activity">
    <reaction evidence="11">
        <text>a hydroperoxide + [thioredoxin]-dithiol = an alcohol + [thioredoxin]-disulfide + H2O</text>
        <dbReference type="Rhea" id="RHEA:62620"/>
        <dbReference type="Rhea" id="RHEA-COMP:10698"/>
        <dbReference type="Rhea" id="RHEA-COMP:10700"/>
        <dbReference type="ChEBI" id="CHEBI:15377"/>
        <dbReference type="ChEBI" id="CHEBI:29950"/>
        <dbReference type="ChEBI" id="CHEBI:30879"/>
        <dbReference type="ChEBI" id="CHEBI:35924"/>
        <dbReference type="ChEBI" id="CHEBI:50058"/>
        <dbReference type="EC" id="1.11.1.24"/>
    </reaction>
</comment>
<dbReference type="EMBL" id="JBITDC010000002">
    <property type="protein sequence ID" value="MFI5673808.1"/>
    <property type="molecule type" value="Genomic_DNA"/>
</dbReference>
<comment type="similarity">
    <text evidence="9">Belongs to the peroxiredoxin family. BCP/PrxQ subfamily.</text>
</comment>
<name>A0ABW7XUP5_STRCE</name>
<keyword evidence="4" id="KW-0049">Antioxidant</keyword>
<sequence>MPLNAELHAFYTARQQQIPADIRQIMQLAGQELANSGQVGRALAVGAQAPLFHLPSAVGNPVSLANLVRTGPVVLSFYRGAWYPYCNIALRTLQQHHNEITARGAHLVAVSPQVPDESLSLAEKHQLAFSVLSDVGSDTAKQYGLAFDLPDDLAAVYDKLGFDLQRVNGGQPRTLPLPATYVIDRDGVRPAPAGRWPGRAARRSLPRAPQQERTSPRPRAGPLGRSRPATASRAETSTARSRLRRPPLPQPR</sequence>
<dbReference type="InterPro" id="IPR036249">
    <property type="entry name" value="Thioredoxin-like_sf"/>
</dbReference>
<dbReference type="InterPro" id="IPR000866">
    <property type="entry name" value="AhpC/TSA"/>
</dbReference>
<evidence type="ECO:0000256" key="9">
    <source>
        <dbReference type="ARBA" id="ARBA00038489"/>
    </source>
</evidence>
<comment type="caution">
    <text evidence="14">The sequence shown here is derived from an EMBL/GenBank/DDBJ whole genome shotgun (WGS) entry which is preliminary data.</text>
</comment>
<feature type="compositionally biased region" description="Low complexity" evidence="12">
    <location>
        <begin position="225"/>
        <end position="240"/>
    </location>
</feature>
<accession>A0ABW7XUP5</accession>
<evidence type="ECO:0000256" key="1">
    <source>
        <dbReference type="ARBA" id="ARBA00003330"/>
    </source>
</evidence>
<dbReference type="EC" id="1.11.1.24" evidence="2"/>
<reference evidence="14 15" key="1">
    <citation type="submission" date="2024-10" db="EMBL/GenBank/DDBJ databases">
        <title>The Natural Products Discovery Center: Release of the First 8490 Sequenced Strains for Exploring Actinobacteria Biosynthetic Diversity.</title>
        <authorList>
            <person name="Kalkreuter E."/>
            <person name="Kautsar S.A."/>
            <person name="Yang D."/>
            <person name="Bader C.D."/>
            <person name="Teijaro C.N."/>
            <person name="Fluegel L."/>
            <person name="Davis C.M."/>
            <person name="Simpson J.R."/>
            <person name="Lauterbach L."/>
            <person name="Steele A.D."/>
            <person name="Gui C."/>
            <person name="Meng S."/>
            <person name="Li G."/>
            <person name="Viehrig K."/>
            <person name="Ye F."/>
            <person name="Su P."/>
            <person name="Kiefer A.F."/>
            <person name="Nichols A."/>
            <person name="Cepeda A.J."/>
            <person name="Yan W."/>
            <person name="Fan B."/>
            <person name="Jiang Y."/>
            <person name="Adhikari A."/>
            <person name="Zheng C.-J."/>
            <person name="Schuster L."/>
            <person name="Cowan T.M."/>
            <person name="Smanski M.J."/>
            <person name="Chevrette M.G."/>
            <person name="De Carvalho L.P.S."/>
            <person name="Shen B."/>
        </authorList>
    </citation>
    <scope>NUCLEOTIDE SEQUENCE [LARGE SCALE GENOMIC DNA]</scope>
    <source>
        <strain evidence="14 15">NPDC051599</strain>
    </source>
</reference>